<name>A0A845MBB3_9RHOB</name>
<dbReference type="EC" id="1.1.2.4" evidence="7"/>
<sequence>MNTHTAKPAAPRDLEAARDALARLLGDRFSTGSSVLDQHGRDESWHRPQRPDGVCFPETTEEISEICKICFAHEVPIVAFGAGSSVEGALIPTSGGIVVSTERMQQLLNVDTANFDCTVQPGMRRIALNEALRDSGLFFPVDPGADASIGGMTATRASGTNAMRYGTMADAVRGLVVVLADGRILRTGTRARKSAAGYDLTHLFVGSEGTLGFVTEITLRLFPLPEETDTAISSFDTLDDAVNAAVAIQQCGLPAARLELLDDVMIDAVNAFSGTDLPLRPHLFIEFHGSRPANDHAIELVGEIVKDMGGSDFEWARTQEDRNRLWKARHDCAHACKNYRRPKRLLTCDVCVPLSALAESIARARADARENGFDAPILGHVGDGNYHMVLLVDPDDADEVARAQGVADRLVDHAIEVGGTSTGEHGVGIGKRKHMVHEHGEVAVDLMRDIKGLLDPRNLMNPGKVLP</sequence>
<comment type="caution">
    <text evidence="9">The sequence shown here is derived from an EMBL/GenBank/DDBJ whole genome shotgun (WGS) entry which is preliminary data.</text>
</comment>
<dbReference type="Pfam" id="PF02913">
    <property type="entry name" value="FAD-oxidase_C"/>
    <property type="match status" value="1"/>
</dbReference>
<comment type="cofactor">
    <cofactor evidence="1">
        <name>FAD</name>
        <dbReference type="ChEBI" id="CHEBI:57692"/>
    </cofactor>
</comment>
<keyword evidence="4" id="KW-0274">FAD</keyword>
<dbReference type="SUPFAM" id="SSF55103">
    <property type="entry name" value="FAD-linked oxidases, C-terminal domain"/>
    <property type="match status" value="1"/>
</dbReference>
<dbReference type="AlphaFoldDB" id="A0A845MBB3"/>
<dbReference type="SUPFAM" id="SSF56176">
    <property type="entry name" value="FAD-binding/transporter-associated domain-like"/>
    <property type="match status" value="1"/>
</dbReference>
<dbReference type="PANTHER" id="PTHR11748:SF111">
    <property type="entry name" value="D-LACTATE DEHYDROGENASE, MITOCHONDRIAL-RELATED"/>
    <property type="match status" value="1"/>
</dbReference>
<evidence type="ECO:0000256" key="1">
    <source>
        <dbReference type="ARBA" id="ARBA00001974"/>
    </source>
</evidence>
<dbReference type="Gene3D" id="1.10.45.10">
    <property type="entry name" value="Vanillyl-alcohol Oxidase, Chain A, domain 4"/>
    <property type="match status" value="1"/>
</dbReference>
<dbReference type="Pfam" id="PF01565">
    <property type="entry name" value="FAD_binding_4"/>
    <property type="match status" value="1"/>
</dbReference>
<dbReference type="InterPro" id="IPR016169">
    <property type="entry name" value="FAD-bd_PCMH_sub2"/>
</dbReference>
<dbReference type="InterPro" id="IPR016171">
    <property type="entry name" value="Vanillyl_alc_oxidase_C-sub2"/>
</dbReference>
<evidence type="ECO:0000256" key="5">
    <source>
        <dbReference type="ARBA" id="ARBA00022946"/>
    </source>
</evidence>
<protein>
    <recommendedName>
        <fullName evidence="7">D-lactate dehydrogenase (cytochrome)</fullName>
        <ecNumber evidence="7">1.1.2.4</ecNumber>
    </recommendedName>
</protein>
<evidence type="ECO:0000256" key="6">
    <source>
        <dbReference type="ARBA" id="ARBA00023002"/>
    </source>
</evidence>
<dbReference type="PANTHER" id="PTHR11748">
    <property type="entry name" value="D-LACTATE DEHYDROGENASE"/>
    <property type="match status" value="1"/>
</dbReference>
<dbReference type="Gene3D" id="3.30.70.2740">
    <property type="match status" value="1"/>
</dbReference>
<feature type="domain" description="FAD-binding PCMH-type" evidence="8">
    <location>
        <begin position="47"/>
        <end position="224"/>
    </location>
</feature>
<dbReference type="FunFam" id="1.10.45.10:FF:000001">
    <property type="entry name" value="D-lactate dehydrogenase mitochondrial"/>
    <property type="match status" value="1"/>
</dbReference>
<dbReference type="GO" id="GO:1903457">
    <property type="term" value="P:lactate catabolic process"/>
    <property type="evidence" value="ECO:0007669"/>
    <property type="project" value="TreeGrafter"/>
</dbReference>
<dbReference type="InterPro" id="IPR006094">
    <property type="entry name" value="Oxid_FAD_bind_N"/>
</dbReference>
<dbReference type="InterPro" id="IPR016164">
    <property type="entry name" value="FAD-linked_Oxase-like_C"/>
</dbReference>
<evidence type="ECO:0000259" key="8">
    <source>
        <dbReference type="PROSITE" id="PS51387"/>
    </source>
</evidence>
<evidence type="ECO:0000313" key="9">
    <source>
        <dbReference type="EMBL" id="MZR14491.1"/>
    </source>
</evidence>
<dbReference type="EMBL" id="WTUX01000019">
    <property type="protein sequence ID" value="MZR14491.1"/>
    <property type="molecule type" value="Genomic_DNA"/>
</dbReference>
<accession>A0A845MBB3</accession>
<evidence type="ECO:0000256" key="2">
    <source>
        <dbReference type="ARBA" id="ARBA00008000"/>
    </source>
</evidence>
<dbReference type="PROSITE" id="PS51387">
    <property type="entry name" value="FAD_PCMH"/>
    <property type="match status" value="1"/>
</dbReference>
<dbReference type="InterPro" id="IPR016166">
    <property type="entry name" value="FAD-bd_PCMH"/>
</dbReference>
<dbReference type="GO" id="GO:0071949">
    <property type="term" value="F:FAD binding"/>
    <property type="evidence" value="ECO:0007669"/>
    <property type="project" value="InterPro"/>
</dbReference>
<keyword evidence="3" id="KW-0285">Flavoprotein</keyword>
<dbReference type="Gene3D" id="3.30.465.10">
    <property type="match status" value="1"/>
</dbReference>
<comment type="similarity">
    <text evidence="2">Belongs to the FAD-binding oxidoreductase/transferase type 4 family.</text>
</comment>
<dbReference type="GO" id="GO:0004458">
    <property type="term" value="F:D-lactate dehydrogenase (cytochrome) activity"/>
    <property type="evidence" value="ECO:0007669"/>
    <property type="project" value="UniProtKB-EC"/>
</dbReference>
<dbReference type="FunFam" id="3.30.70.2740:FF:000001">
    <property type="entry name" value="D-lactate dehydrogenase mitochondrial"/>
    <property type="match status" value="1"/>
</dbReference>
<dbReference type="GO" id="GO:0008720">
    <property type="term" value="F:D-lactate dehydrogenase (NAD+) activity"/>
    <property type="evidence" value="ECO:0007669"/>
    <property type="project" value="TreeGrafter"/>
</dbReference>
<dbReference type="RefSeq" id="WP_161352608.1">
    <property type="nucleotide sequence ID" value="NZ_WTUX01000019.1"/>
</dbReference>
<dbReference type="InterPro" id="IPR004113">
    <property type="entry name" value="FAD-bd_oxidored_4_C"/>
</dbReference>
<evidence type="ECO:0000256" key="7">
    <source>
        <dbReference type="ARBA" id="ARBA00038897"/>
    </source>
</evidence>
<keyword evidence="10" id="KW-1185">Reference proteome</keyword>
<dbReference type="InterPro" id="IPR036318">
    <property type="entry name" value="FAD-bd_PCMH-like_sf"/>
</dbReference>
<keyword evidence="5" id="KW-0809">Transit peptide</keyword>
<evidence type="ECO:0000313" key="10">
    <source>
        <dbReference type="Proteomes" id="UP000467322"/>
    </source>
</evidence>
<proteinExistence type="inferred from homology"/>
<evidence type="ECO:0000256" key="4">
    <source>
        <dbReference type="ARBA" id="ARBA00022827"/>
    </source>
</evidence>
<evidence type="ECO:0000256" key="3">
    <source>
        <dbReference type="ARBA" id="ARBA00022630"/>
    </source>
</evidence>
<keyword evidence="6" id="KW-0560">Oxidoreductase</keyword>
<reference evidence="9 10" key="1">
    <citation type="submission" date="2019-12" db="EMBL/GenBank/DDBJ databases">
        <title>Maritimibacter sp. nov. sp. isolated from sea sand.</title>
        <authorList>
            <person name="Kim J."/>
            <person name="Jeong S.E."/>
            <person name="Jung H.S."/>
            <person name="Jeon C.O."/>
        </authorList>
    </citation>
    <scope>NUCLEOTIDE SEQUENCE [LARGE SCALE GENOMIC DNA]</scope>
    <source>
        <strain evidence="9 10">DP07</strain>
    </source>
</reference>
<dbReference type="Proteomes" id="UP000467322">
    <property type="component" value="Unassembled WGS sequence"/>
</dbReference>
<gene>
    <name evidence="9" type="ORF">GQE99_15840</name>
</gene>
<organism evidence="9 10">
    <name type="scientific">Maritimibacter harenae</name>
    <dbReference type="NCBI Taxonomy" id="2606218"/>
    <lineage>
        <taxon>Bacteria</taxon>
        <taxon>Pseudomonadati</taxon>
        <taxon>Pseudomonadota</taxon>
        <taxon>Alphaproteobacteria</taxon>
        <taxon>Rhodobacterales</taxon>
        <taxon>Roseobacteraceae</taxon>
        <taxon>Maritimibacter</taxon>
    </lineage>
</organism>
<dbReference type="FunFam" id="3.30.465.10:FF:000016">
    <property type="entry name" value="probable D-lactate dehydrogenase, mitochondrial"/>
    <property type="match status" value="1"/>
</dbReference>